<gene>
    <name evidence="1" type="ORF">EZS27_012124</name>
</gene>
<comment type="caution">
    <text evidence="1">The sequence shown here is derived from an EMBL/GenBank/DDBJ whole genome shotgun (WGS) entry which is preliminary data.</text>
</comment>
<name>A0A5J4S438_9ZZZZ</name>
<evidence type="ECO:0000313" key="1">
    <source>
        <dbReference type="EMBL" id="KAA6339981.1"/>
    </source>
</evidence>
<accession>A0A5J4S438</accession>
<reference evidence="1" key="1">
    <citation type="submission" date="2019-03" db="EMBL/GenBank/DDBJ databases">
        <title>Single cell metagenomics reveals metabolic interactions within the superorganism composed of flagellate Streblomastix strix and complex community of Bacteroidetes bacteria on its surface.</title>
        <authorList>
            <person name="Treitli S.C."/>
            <person name="Kolisko M."/>
            <person name="Husnik F."/>
            <person name="Keeling P."/>
            <person name="Hampl V."/>
        </authorList>
    </citation>
    <scope>NUCLEOTIDE SEQUENCE</scope>
    <source>
        <strain evidence="1">STM</strain>
    </source>
</reference>
<organism evidence="1">
    <name type="scientific">termite gut metagenome</name>
    <dbReference type="NCBI Taxonomy" id="433724"/>
    <lineage>
        <taxon>unclassified sequences</taxon>
        <taxon>metagenomes</taxon>
        <taxon>organismal metagenomes</taxon>
    </lineage>
</organism>
<protein>
    <recommendedName>
        <fullName evidence="2">HTH cro/C1-type domain-containing protein</fullName>
    </recommendedName>
</protein>
<proteinExistence type="predicted"/>
<dbReference type="AlphaFoldDB" id="A0A5J4S438"/>
<sequence>MNSFGEYIRNKRKQLGLPLRNLDFLAEGLKIVLSKL</sequence>
<dbReference type="EMBL" id="SNRY01000493">
    <property type="protein sequence ID" value="KAA6339981.1"/>
    <property type="molecule type" value="Genomic_DNA"/>
</dbReference>
<evidence type="ECO:0008006" key="2">
    <source>
        <dbReference type="Google" id="ProtNLM"/>
    </source>
</evidence>